<accession>A0A1G8FF07</accession>
<protein>
    <submittedName>
        <fullName evidence="3">Acyl-CoA synthetase (AMP-forming)/AMP-acid ligase II</fullName>
    </submittedName>
</protein>
<dbReference type="PANTHER" id="PTHR43767">
    <property type="entry name" value="LONG-CHAIN-FATTY-ACID--COA LIGASE"/>
    <property type="match status" value="1"/>
</dbReference>
<evidence type="ECO:0000259" key="2">
    <source>
        <dbReference type="Pfam" id="PF13193"/>
    </source>
</evidence>
<feature type="domain" description="AMP-binding enzyme C-terminal" evidence="2">
    <location>
        <begin position="402"/>
        <end position="472"/>
    </location>
</feature>
<dbReference type="AlphaFoldDB" id="A0A1G8FF07"/>
<dbReference type="Gene3D" id="3.30.300.30">
    <property type="match status" value="1"/>
</dbReference>
<dbReference type="InterPro" id="IPR050237">
    <property type="entry name" value="ATP-dep_AMP-bd_enzyme"/>
</dbReference>
<evidence type="ECO:0000313" key="3">
    <source>
        <dbReference type="EMBL" id="SDH80727.1"/>
    </source>
</evidence>
<dbReference type="GO" id="GO:0016878">
    <property type="term" value="F:acid-thiol ligase activity"/>
    <property type="evidence" value="ECO:0007669"/>
    <property type="project" value="UniProtKB-ARBA"/>
</dbReference>
<dbReference type="Pfam" id="PF00501">
    <property type="entry name" value="AMP-binding"/>
    <property type="match status" value="1"/>
</dbReference>
<feature type="domain" description="AMP-dependent synthetase/ligase" evidence="1">
    <location>
        <begin position="10"/>
        <end position="357"/>
    </location>
</feature>
<dbReference type="InterPro" id="IPR045851">
    <property type="entry name" value="AMP-bd_C_sf"/>
</dbReference>
<dbReference type="CDD" id="cd04433">
    <property type="entry name" value="AFD_class_I"/>
    <property type="match status" value="1"/>
</dbReference>
<evidence type="ECO:0000259" key="1">
    <source>
        <dbReference type="Pfam" id="PF00501"/>
    </source>
</evidence>
<dbReference type="PROSITE" id="PS00455">
    <property type="entry name" value="AMP_BINDING"/>
    <property type="match status" value="1"/>
</dbReference>
<organism evidence="3 4">
    <name type="scientific">Sinosporangium album</name>
    <dbReference type="NCBI Taxonomy" id="504805"/>
    <lineage>
        <taxon>Bacteria</taxon>
        <taxon>Bacillati</taxon>
        <taxon>Actinomycetota</taxon>
        <taxon>Actinomycetes</taxon>
        <taxon>Streptosporangiales</taxon>
        <taxon>Streptosporangiaceae</taxon>
        <taxon>Sinosporangium</taxon>
    </lineage>
</organism>
<proteinExistence type="predicted"/>
<dbReference type="EMBL" id="FNCN01000023">
    <property type="protein sequence ID" value="SDH80727.1"/>
    <property type="molecule type" value="Genomic_DNA"/>
</dbReference>
<dbReference type="Proteomes" id="UP000198923">
    <property type="component" value="Unassembled WGS sequence"/>
</dbReference>
<keyword evidence="4" id="KW-1185">Reference proteome</keyword>
<dbReference type="Pfam" id="PF13193">
    <property type="entry name" value="AMP-binding_C"/>
    <property type="match status" value="1"/>
</dbReference>
<name>A0A1G8FF07_9ACTN</name>
<dbReference type="OrthoDB" id="5240965at2"/>
<dbReference type="InterPro" id="IPR025110">
    <property type="entry name" value="AMP-bd_C"/>
</dbReference>
<dbReference type="InterPro" id="IPR020845">
    <property type="entry name" value="AMP-binding_CS"/>
</dbReference>
<keyword evidence="3" id="KW-0436">Ligase</keyword>
<dbReference type="RefSeq" id="WP_093172797.1">
    <property type="nucleotide sequence ID" value="NZ_FNCN01000023.1"/>
</dbReference>
<dbReference type="STRING" id="504805.SAMN05421505_12351"/>
<dbReference type="InterPro" id="IPR042099">
    <property type="entry name" value="ANL_N_sf"/>
</dbReference>
<dbReference type="SUPFAM" id="SSF56801">
    <property type="entry name" value="Acetyl-CoA synthetase-like"/>
    <property type="match status" value="1"/>
</dbReference>
<sequence length="489" mass="50695">MNDLITGILETAACHPDAVAVVDGDGRTHTFGELRARIHSLRAAFMEGDDGAVLFAVRPGPDAVALALGAVAAGRTLVLADPGVAPSVFADRMALTKPAWVVAESFLYTLSGPLSGLARRRGLLLPRLADPAPGHPVRHLRAGPWLPGVPRGALSLARGLRRTGTGAISGALDDPALVVFTSGTTGHPRGVVHTRRSLGAGIELFLSAVPMRPGDVVHTDQLMLGLPALLAGATWSLPGRGGLAAELAARRATHAFGVPVRLDAALRESPVLPDTLRYLLLGAAPAPPAVLRRAIASAPHAEVLSVYAMTEALPIAVISARDKLASPGAVGTPLVKVRVGADGELMVSGPNVAWGYLGGKRLREVATGDLGRFDDEGGLVLLGRKKDMILRDGVNIYPGLYEPAVAALPGVAEAAIVGLADEETGDEEVVLALVPDADEDLDVERVRAALPSFVDAWALPDRIAVVAGLPRSGRTDKVDRAALRAEVAE</sequence>
<dbReference type="PANTHER" id="PTHR43767:SF1">
    <property type="entry name" value="NONRIBOSOMAL PEPTIDE SYNTHASE PES1 (EUROFUNG)-RELATED"/>
    <property type="match status" value="1"/>
</dbReference>
<dbReference type="InterPro" id="IPR000873">
    <property type="entry name" value="AMP-dep_synth/lig_dom"/>
</dbReference>
<dbReference type="Gene3D" id="3.40.50.12780">
    <property type="entry name" value="N-terminal domain of ligase-like"/>
    <property type="match status" value="1"/>
</dbReference>
<gene>
    <name evidence="3" type="ORF">SAMN05421505_12351</name>
</gene>
<evidence type="ECO:0000313" key="4">
    <source>
        <dbReference type="Proteomes" id="UP000198923"/>
    </source>
</evidence>
<reference evidence="3 4" key="1">
    <citation type="submission" date="2016-10" db="EMBL/GenBank/DDBJ databases">
        <authorList>
            <person name="de Groot N.N."/>
        </authorList>
    </citation>
    <scope>NUCLEOTIDE SEQUENCE [LARGE SCALE GENOMIC DNA]</scope>
    <source>
        <strain evidence="3 4">CPCC 201354</strain>
    </source>
</reference>